<keyword evidence="2" id="KW-1185">Reference proteome</keyword>
<evidence type="ECO:0000313" key="2">
    <source>
        <dbReference type="Proteomes" id="UP001162992"/>
    </source>
</evidence>
<protein>
    <submittedName>
        <fullName evidence="1">Uncharacterized protein</fullName>
    </submittedName>
</protein>
<name>A0ACC2AB33_DIPCM</name>
<proteinExistence type="predicted"/>
<evidence type="ECO:0000313" key="1">
    <source>
        <dbReference type="EMBL" id="KAJ7514711.1"/>
    </source>
</evidence>
<gene>
    <name evidence="1" type="ORF">O6H91_23G056200</name>
</gene>
<accession>A0ACC2AB33</accession>
<dbReference type="Proteomes" id="UP001162992">
    <property type="component" value="Chromosome 23"/>
</dbReference>
<dbReference type="EMBL" id="CM055114">
    <property type="protein sequence ID" value="KAJ7514711.1"/>
    <property type="molecule type" value="Genomic_DNA"/>
</dbReference>
<comment type="caution">
    <text evidence="1">The sequence shown here is derived from an EMBL/GenBank/DDBJ whole genome shotgun (WGS) entry which is preliminary data.</text>
</comment>
<reference evidence="2" key="1">
    <citation type="journal article" date="2024" name="Proc. Natl. Acad. Sci. U.S.A.">
        <title>Extraordinary preservation of gene collinearity over three hundred million years revealed in homosporous lycophytes.</title>
        <authorList>
            <person name="Li C."/>
            <person name="Wickell D."/>
            <person name="Kuo L.Y."/>
            <person name="Chen X."/>
            <person name="Nie B."/>
            <person name="Liao X."/>
            <person name="Peng D."/>
            <person name="Ji J."/>
            <person name="Jenkins J."/>
            <person name="Williams M."/>
            <person name="Shu S."/>
            <person name="Plott C."/>
            <person name="Barry K."/>
            <person name="Rajasekar S."/>
            <person name="Grimwood J."/>
            <person name="Han X."/>
            <person name="Sun S."/>
            <person name="Hou Z."/>
            <person name="He W."/>
            <person name="Dai G."/>
            <person name="Sun C."/>
            <person name="Schmutz J."/>
            <person name="Leebens-Mack J.H."/>
            <person name="Li F.W."/>
            <person name="Wang L."/>
        </authorList>
    </citation>
    <scope>NUCLEOTIDE SEQUENCE [LARGE SCALE GENOMIC DNA]</scope>
    <source>
        <strain evidence="2">cv. PW_Plant_1</strain>
    </source>
</reference>
<organism evidence="1 2">
    <name type="scientific">Diphasiastrum complanatum</name>
    <name type="common">Issler's clubmoss</name>
    <name type="synonym">Lycopodium complanatum</name>
    <dbReference type="NCBI Taxonomy" id="34168"/>
    <lineage>
        <taxon>Eukaryota</taxon>
        <taxon>Viridiplantae</taxon>
        <taxon>Streptophyta</taxon>
        <taxon>Embryophyta</taxon>
        <taxon>Tracheophyta</taxon>
        <taxon>Lycopodiopsida</taxon>
        <taxon>Lycopodiales</taxon>
        <taxon>Lycopodiaceae</taxon>
        <taxon>Lycopodioideae</taxon>
        <taxon>Diphasiastrum</taxon>
    </lineage>
</organism>
<sequence>MSGGIAQSFLRRSKVLMRQTCNRGIAHHKKAFYSTKAMEEVTEISQSKMFGGFNRRFRHQSSSCGCPMNFTIFFPPQLDSKKVPVLYWLSGLTCTDENFIQKSGAQRVAAIEGVALVAPDTSPRGLHIEGESESWDFGVVTTGAGFYVNATAEKWKNWRMYEYVTEELPKLLTSNFPQLDTSTSSIFGHSMGGHGALTIFLKNPLRYKSVSAFAPICNPVSCPWGTKAFIGYLGENRMLWEEYDATALVKRYKGPPTNILIDQGDKDIYHSKQLLPENFVEAVKEANGPISTTLRIQSGYDHSYFFISSFIEDHVSHHVKALSI</sequence>